<gene>
    <name evidence="1" type="ORF">RRG08_065212</name>
</gene>
<protein>
    <submittedName>
        <fullName evidence="1">Uncharacterized protein</fullName>
    </submittedName>
</protein>
<sequence>MRIGGKRRKEILELGHLKIGHFCLAKGSFMGLKMGKMGLRSCKTEERVEQGSNQNRLPFVNSSFSSTPWLCRLAQPGLYPWQQSPTELGSNLITIHGDLDYNLRVIILYQWVSPAHIQQSGTMVVVESTLLPVHHCLHHSSKPWGGGGVTTMTYFS</sequence>
<comment type="caution">
    <text evidence="1">The sequence shown here is derived from an EMBL/GenBank/DDBJ whole genome shotgun (WGS) entry which is preliminary data.</text>
</comment>
<name>A0AAE0YHG4_9GAST</name>
<keyword evidence="2" id="KW-1185">Reference proteome</keyword>
<evidence type="ECO:0000313" key="2">
    <source>
        <dbReference type="Proteomes" id="UP001283361"/>
    </source>
</evidence>
<dbReference type="AlphaFoldDB" id="A0AAE0YHG4"/>
<organism evidence="1 2">
    <name type="scientific">Elysia crispata</name>
    <name type="common">lettuce slug</name>
    <dbReference type="NCBI Taxonomy" id="231223"/>
    <lineage>
        <taxon>Eukaryota</taxon>
        <taxon>Metazoa</taxon>
        <taxon>Spiralia</taxon>
        <taxon>Lophotrochozoa</taxon>
        <taxon>Mollusca</taxon>
        <taxon>Gastropoda</taxon>
        <taxon>Heterobranchia</taxon>
        <taxon>Euthyneura</taxon>
        <taxon>Panpulmonata</taxon>
        <taxon>Sacoglossa</taxon>
        <taxon>Placobranchoidea</taxon>
        <taxon>Plakobranchidae</taxon>
        <taxon>Elysia</taxon>
    </lineage>
</organism>
<accession>A0AAE0YHG4</accession>
<dbReference type="Proteomes" id="UP001283361">
    <property type="component" value="Unassembled WGS sequence"/>
</dbReference>
<proteinExistence type="predicted"/>
<evidence type="ECO:0000313" key="1">
    <source>
        <dbReference type="EMBL" id="KAK3746046.1"/>
    </source>
</evidence>
<reference evidence="1" key="1">
    <citation type="journal article" date="2023" name="G3 (Bethesda)">
        <title>A reference genome for the long-term kleptoplast-retaining sea slug Elysia crispata morphotype clarki.</title>
        <authorList>
            <person name="Eastman K.E."/>
            <person name="Pendleton A.L."/>
            <person name="Shaikh M.A."/>
            <person name="Suttiyut T."/>
            <person name="Ogas R."/>
            <person name="Tomko P."/>
            <person name="Gavelis G."/>
            <person name="Widhalm J.R."/>
            <person name="Wisecaver J.H."/>
        </authorList>
    </citation>
    <scope>NUCLEOTIDE SEQUENCE</scope>
    <source>
        <strain evidence="1">ECLA1</strain>
    </source>
</reference>
<dbReference type="EMBL" id="JAWDGP010006169">
    <property type="protein sequence ID" value="KAK3746046.1"/>
    <property type="molecule type" value="Genomic_DNA"/>
</dbReference>